<dbReference type="EMBL" id="JAGSPD010000004">
    <property type="protein sequence ID" value="MBV7268788.1"/>
    <property type="molecule type" value="Genomic_DNA"/>
</dbReference>
<dbReference type="AlphaFoldDB" id="A0A9X1F9A9"/>
<feature type="transmembrane region" description="Helical" evidence="1">
    <location>
        <begin position="92"/>
        <end position="110"/>
    </location>
</feature>
<organism evidence="2 3">
    <name type="scientific">Winogradskyella luteola</name>
    <dbReference type="NCBI Taxonomy" id="2828330"/>
    <lineage>
        <taxon>Bacteria</taxon>
        <taxon>Pseudomonadati</taxon>
        <taxon>Bacteroidota</taxon>
        <taxon>Flavobacteriia</taxon>
        <taxon>Flavobacteriales</taxon>
        <taxon>Flavobacteriaceae</taxon>
        <taxon>Winogradskyella</taxon>
    </lineage>
</organism>
<name>A0A9X1F9A9_9FLAO</name>
<feature type="transmembrane region" description="Helical" evidence="1">
    <location>
        <begin position="117"/>
        <end position="136"/>
    </location>
</feature>
<keyword evidence="1" id="KW-1133">Transmembrane helix</keyword>
<comment type="caution">
    <text evidence="2">The sequence shown here is derived from an EMBL/GenBank/DDBJ whole genome shotgun (WGS) entry which is preliminary data.</text>
</comment>
<evidence type="ECO:0008006" key="4">
    <source>
        <dbReference type="Google" id="ProtNLM"/>
    </source>
</evidence>
<evidence type="ECO:0000256" key="1">
    <source>
        <dbReference type="SAM" id="Phobius"/>
    </source>
</evidence>
<protein>
    <recommendedName>
        <fullName evidence="4">Zinc ribbon domain-containing protein</fullName>
    </recommendedName>
</protein>
<dbReference type="RefSeq" id="WP_218545334.1">
    <property type="nucleotide sequence ID" value="NZ_JAGSPD010000004.1"/>
</dbReference>
<feature type="transmembrane region" description="Helical" evidence="1">
    <location>
        <begin position="69"/>
        <end position="86"/>
    </location>
</feature>
<keyword evidence="1" id="KW-0472">Membrane</keyword>
<keyword evidence="1" id="KW-0812">Transmembrane</keyword>
<feature type="transmembrane region" description="Helical" evidence="1">
    <location>
        <begin position="142"/>
        <end position="160"/>
    </location>
</feature>
<keyword evidence="3" id="KW-1185">Reference proteome</keyword>
<accession>A0A9X1F9A9</accession>
<evidence type="ECO:0000313" key="2">
    <source>
        <dbReference type="EMBL" id="MBV7268788.1"/>
    </source>
</evidence>
<gene>
    <name evidence="2" type="ORF">KCG49_06195</name>
</gene>
<reference evidence="2" key="1">
    <citation type="submission" date="2021-04" db="EMBL/GenBank/DDBJ databases">
        <authorList>
            <person name="Pira H."/>
            <person name="Risdian C."/>
            <person name="Wink J."/>
        </authorList>
    </citation>
    <scope>NUCLEOTIDE SEQUENCE</scope>
    <source>
        <strain evidence="2">WHY3</strain>
    </source>
</reference>
<dbReference type="Proteomes" id="UP001138894">
    <property type="component" value="Unassembled WGS sequence"/>
</dbReference>
<proteinExistence type="predicted"/>
<evidence type="ECO:0000313" key="3">
    <source>
        <dbReference type="Proteomes" id="UP001138894"/>
    </source>
</evidence>
<sequence>MENEISIETKEPTCSICKTAMDTEEIYCSECGFPEKGTDKEVAQFHARRAMENNQHMDADKKIKSARNVLYVMAGITLVFGIISFFNNQDIAVLVTNVILGVIYLALGSWTSQKPLVAILLGLLLYLTTVIISAILLPETLIKGIIFKIIIIAYLGKGVYSASSIKK</sequence>